<keyword evidence="2 6" id="KW-0812">Transmembrane</keyword>
<dbReference type="GO" id="GO:0005886">
    <property type="term" value="C:plasma membrane"/>
    <property type="evidence" value="ECO:0007669"/>
    <property type="project" value="UniProtKB-SubCell"/>
</dbReference>
<evidence type="ECO:0000256" key="3">
    <source>
        <dbReference type="ARBA" id="ARBA00022960"/>
    </source>
</evidence>
<keyword evidence="6" id="KW-0997">Cell inner membrane</keyword>
<keyword evidence="6" id="KW-1003">Cell membrane</keyword>
<comment type="catalytic activity">
    <reaction evidence="6">
        <text>[GlcNAc-(1-&gt;4)-Mur2Ac(oyl-L-Ala-gamma-D-Glu-L-Lys-D-Ala-D-Ala)](n)-di-trans,octa-cis-undecaprenyl diphosphate + beta-D-GlcNAc-(1-&gt;4)-Mur2Ac(oyl-L-Ala-gamma-D-Glu-L-Lys-D-Ala-D-Ala)-di-trans,octa-cis-undecaprenyl diphosphate = [GlcNAc-(1-&gt;4)-Mur2Ac(oyl-L-Ala-gamma-D-Glu-L-Lys-D-Ala-D-Ala)](n+1)-di-trans,octa-cis-undecaprenyl diphosphate + di-trans,octa-cis-undecaprenyl diphosphate + H(+)</text>
        <dbReference type="Rhea" id="RHEA:23708"/>
        <dbReference type="Rhea" id="RHEA-COMP:9602"/>
        <dbReference type="Rhea" id="RHEA-COMP:9603"/>
        <dbReference type="ChEBI" id="CHEBI:15378"/>
        <dbReference type="ChEBI" id="CHEBI:58405"/>
        <dbReference type="ChEBI" id="CHEBI:60033"/>
        <dbReference type="ChEBI" id="CHEBI:78435"/>
        <dbReference type="EC" id="2.4.99.28"/>
    </reaction>
</comment>
<dbReference type="GO" id="GO:0008360">
    <property type="term" value="P:regulation of cell shape"/>
    <property type="evidence" value="ECO:0007669"/>
    <property type="project" value="UniProtKB-KW"/>
</dbReference>
<proteinExistence type="inferred from homology"/>
<dbReference type="EMBL" id="SHBP01000003">
    <property type="protein sequence ID" value="RZO20662.1"/>
    <property type="molecule type" value="Genomic_DNA"/>
</dbReference>
<keyword evidence="4 6" id="KW-1133">Transmembrane helix</keyword>
<comment type="function">
    <text evidence="6">Peptidoglycan polymerase that is essential for cell wall elongation.</text>
</comment>
<feature type="transmembrane region" description="Helical" evidence="6">
    <location>
        <begin position="314"/>
        <end position="341"/>
    </location>
</feature>
<dbReference type="GO" id="GO:0032153">
    <property type="term" value="C:cell division site"/>
    <property type="evidence" value="ECO:0007669"/>
    <property type="project" value="TreeGrafter"/>
</dbReference>
<dbReference type="Pfam" id="PF01098">
    <property type="entry name" value="FTSW_RODA_SPOVE"/>
    <property type="match status" value="1"/>
</dbReference>
<evidence type="ECO:0000256" key="2">
    <source>
        <dbReference type="ARBA" id="ARBA00022692"/>
    </source>
</evidence>
<dbReference type="HAMAP" id="MF_02079">
    <property type="entry name" value="PGT_RodA"/>
    <property type="match status" value="1"/>
</dbReference>
<comment type="pathway">
    <text evidence="6">Cell wall biogenesis; peptidoglycan biosynthesis.</text>
</comment>
<evidence type="ECO:0000256" key="4">
    <source>
        <dbReference type="ARBA" id="ARBA00022989"/>
    </source>
</evidence>
<dbReference type="GO" id="GO:0051301">
    <property type="term" value="P:cell division"/>
    <property type="evidence" value="ECO:0007669"/>
    <property type="project" value="InterPro"/>
</dbReference>
<evidence type="ECO:0000256" key="6">
    <source>
        <dbReference type="HAMAP-Rule" id="MF_02079"/>
    </source>
</evidence>
<dbReference type="GO" id="GO:0015648">
    <property type="term" value="F:lipid-linked peptidoglycan transporter activity"/>
    <property type="evidence" value="ECO:0007669"/>
    <property type="project" value="TreeGrafter"/>
</dbReference>
<dbReference type="NCBIfam" id="TIGR02210">
    <property type="entry name" value="rodA_shape"/>
    <property type="match status" value="1"/>
</dbReference>
<dbReference type="InterPro" id="IPR001182">
    <property type="entry name" value="FtsW/RodA"/>
</dbReference>
<feature type="transmembrane region" description="Helical" evidence="6">
    <location>
        <begin position="83"/>
        <end position="103"/>
    </location>
</feature>
<feature type="transmembrane region" description="Helical" evidence="6">
    <location>
        <begin position="27"/>
        <end position="47"/>
    </location>
</feature>
<reference evidence="7 8" key="1">
    <citation type="submission" date="2019-02" db="EMBL/GenBank/DDBJ databases">
        <title>Prokaryotic population dynamics and viral predation in marine succession experiment using metagenomics: the confinement effect.</title>
        <authorList>
            <person name="Haro-Moreno J.M."/>
            <person name="Rodriguez-Valera F."/>
            <person name="Lopez-Perez M."/>
        </authorList>
    </citation>
    <scope>NUCLEOTIDE SEQUENCE [LARGE SCALE GENOMIC DNA]</scope>
    <source>
        <strain evidence="7">MED-G170</strain>
    </source>
</reference>
<keyword evidence="6" id="KW-0328">Glycosyltransferase</keyword>
<evidence type="ECO:0000313" key="7">
    <source>
        <dbReference type="EMBL" id="RZO20662.1"/>
    </source>
</evidence>
<name>A0A520MHG1_9GAMM</name>
<dbReference type="UniPathway" id="UPA00219"/>
<dbReference type="InterPro" id="IPR011923">
    <property type="entry name" value="RodA/MrdB"/>
</dbReference>
<feature type="transmembrane region" description="Helical" evidence="6">
    <location>
        <begin position="193"/>
        <end position="211"/>
    </location>
</feature>
<organism evidence="7 8">
    <name type="scientific">SAR92 clade bacterium</name>
    <dbReference type="NCBI Taxonomy" id="2315479"/>
    <lineage>
        <taxon>Bacteria</taxon>
        <taxon>Pseudomonadati</taxon>
        <taxon>Pseudomonadota</taxon>
        <taxon>Gammaproteobacteria</taxon>
        <taxon>Cellvibrionales</taxon>
        <taxon>Porticoccaceae</taxon>
        <taxon>SAR92 clade</taxon>
    </lineage>
</organism>
<comment type="subcellular location">
    <subcellularLocation>
        <location evidence="6">Cell inner membrane</location>
        <topology evidence="6">Multi-pass membrane protein</topology>
    </subcellularLocation>
    <subcellularLocation>
        <location evidence="1">Membrane</location>
        <topology evidence="1">Multi-pass membrane protein</topology>
    </subcellularLocation>
</comment>
<evidence type="ECO:0000256" key="5">
    <source>
        <dbReference type="ARBA" id="ARBA00023136"/>
    </source>
</evidence>
<feature type="transmembrane region" description="Helical" evidence="6">
    <location>
        <begin position="281"/>
        <end position="302"/>
    </location>
</feature>
<keyword evidence="5 6" id="KW-0472">Membrane</keyword>
<dbReference type="Proteomes" id="UP000315889">
    <property type="component" value="Unassembled WGS sequence"/>
</dbReference>
<dbReference type="GO" id="GO:0008955">
    <property type="term" value="F:peptidoglycan glycosyltransferase activity"/>
    <property type="evidence" value="ECO:0007669"/>
    <property type="project" value="UniProtKB-UniRule"/>
</dbReference>
<feature type="transmembrane region" description="Helical" evidence="6">
    <location>
        <begin position="347"/>
        <end position="368"/>
    </location>
</feature>
<dbReference type="PANTHER" id="PTHR30474:SF1">
    <property type="entry name" value="PEPTIDOGLYCAN GLYCOSYLTRANSFERASE MRDB"/>
    <property type="match status" value="1"/>
</dbReference>
<keyword evidence="6" id="KW-0573">Peptidoglycan synthesis</keyword>
<protein>
    <recommendedName>
        <fullName evidence="6">Peptidoglycan glycosyltransferase MrdB</fullName>
        <shortName evidence="6">PGT</shortName>
        <ecNumber evidence="6">2.4.99.28</ecNumber>
    </recommendedName>
    <alternativeName>
        <fullName evidence="6">Cell elongation protein RodA</fullName>
    </alternativeName>
    <alternativeName>
        <fullName evidence="6">Cell wall polymerase</fullName>
    </alternativeName>
    <alternativeName>
        <fullName evidence="6">Peptidoglycan polymerase</fullName>
        <shortName evidence="6">PG polymerase</shortName>
    </alternativeName>
</protein>
<feature type="transmembrane region" description="Helical" evidence="6">
    <location>
        <begin position="169"/>
        <end position="186"/>
    </location>
</feature>
<evidence type="ECO:0000313" key="8">
    <source>
        <dbReference type="Proteomes" id="UP000315889"/>
    </source>
</evidence>
<keyword evidence="6" id="KW-0961">Cell wall biogenesis/degradation</keyword>
<feature type="transmembrane region" description="Helical" evidence="6">
    <location>
        <begin position="145"/>
        <end position="163"/>
    </location>
</feature>
<comment type="similarity">
    <text evidence="6">Belongs to the SEDS family. MrdB/RodA subfamily.</text>
</comment>
<comment type="caution">
    <text evidence="7">The sequence shown here is derived from an EMBL/GenBank/DDBJ whole genome shotgun (WGS) entry which is preliminary data.</text>
</comment>
<dbReference type="AlphaFoldDB" id="A0A520MHG1"/>
<accession>A0A520MHG1</accession>
<keyword evidence="3 6" id="KW-0133">Cell shape</keyword>
<keyword evidence="6" id="KW-0808">Transferase</keyword>
<dbReference type="GO" id="GO:0009252">
    <property type="term" value="P:peptidoglycan biosynthetic process"/>
    <property type="evidence" value="ECO:0007669"/>
    <property type="project" value="UniProtKB-UniRule"/>
</dbReference>
<gene>
    <name evidence="6 7" type="primary">rodA</name>
    <name evidence="6" type="synonym">mrdB</name>
    <name evidence="7" type="ORF">EVB03_02830</name>
</gene>
<dbReference type="PANTHER" id="PTHR30474">
    <property type="entry name" value="CELL CYCLE PROTEIN"/>
    <property type="match status" value="1"/>
</dbReference>
<dbReference type="GO" id="GO:0071555">
    <property type="term" value="P:cell wall organization"/>
    <property type="evidence" value="ECO:0007669"/>
    <property type="project" value="UniProtKB-KW"/>
</dbReference>
<evidence type="ECO:0000256" key="1">
    <source>
        <dbReference type="ARBA" id="ARBA00004141"/>
    </source>
</evidence>
<dbReference type="EC" id="2.4.99.28" evidence="6"/>
<feature type="transmembrane region" description="Helical" evidence="6">
    <location>
        <begin position="59"/>
        <end position="77"/>
    </location>
</feature>
<sequence>MQNNDFVRRFQSPGGDRIISRVMHIDLILFVLLLILCVFGLVVIYSAGGQDLFYVKRQFVFMIAGFILMLLVAQFPARSWERWAFVFYGFGLVLLAAVLIFGVGAKGAQRWLDIGVTRLQPAEFMKVCVPLMISAYLGKRFVPPVAKHVFWSVFMVILPTLLIVRQPDLGTGILVFVSGFLVLFLAGLKKRYLIGSALLALAAVPMMWIFVLRDYQKQRVLTLLSPEDDKLGAGWNIVQSKTAIGSGGVSGKGWTEGTQSQLNFLPESHTDFIIAVLAEEFGLIGVLTLFTLYLLVIVRCILIAINAQSQFGRLLAGSFGLVFFFYIFVNMGMVSGILPVVGAPLPMISYGGTAILTLFIGFGMLMAISTEPKRIRTQL</sequence>